<organism evidence="1">
    <name type="scientific">Phytophthora nicotianae</name>
    <name type="common">Potato buckeye rot agent</name>
    <name type="synonym">Phytophthora parasitica</name>
    <dbReference type="NCBI Taxonomy" id="4792"/>
    <lineage>
        <taxon>Eukaryota</taxon>
        <taxon>Sar</taxon>
        <taxon>Stramenopiles</taxon>
        <taxon>Oomycota</taxon>
        <taxon>Peronosporomycetes</taxon>
        <taxon>Peronosporales</taxon>
        <taxon>Peronosporaceae</taxon>
        <taxon>Phytophthora</taxon>
    </lineage>
</organism>
<proteinExistence type="predicted"/>
<dbReference type="EMBL" id="KI696293">
    <property type="protein sequence ID" value="ETM32572.1"/>
    <property type="molecule type" value="Genomic_DNA"/>
</dbReference>
<dbReference type="AlphaFoldDB" id="W2M858"/>
<name>W2M858_PHYNI</name>
<protein>
    <submittedName>
        <fullName evidence="1">Uncharacterized protein</fullName>
    </submittedName>
</protein>
<dbReference type="Proteomes" id="UP000054532">
    <property type="component" value="Unassembled WGS sequence"/>
</dbReference>
<sequence>MKKISQETGSPPLDETRCSEMWMDRMKNKFRMRKAKRSWKRAPPTVGDPALMARSSTWTLYDAITQKRVL</sequence>
<dbReference type="VEuPathDB" id="FungiDB:PPTG_24297"/>
<gene>
    <name evidence="1" type="ORF">L914_20056</name>
</gene>
<reference evidence="1" key="1">
    <citation type="submission" date="2013-11" db="EMBL/GenBank/DDBJ databases">
        <title>The Genome Sequence of Phytophthora parasitica IAC_01/95.</title>
        <authorList>
            <consortium name="The Broad Institute Genomics Platform"/>
            <person name="Russ C."/>
            <person name="Tyler B."/>
            <person name="Panabieres F."/>
            <person name="Shan W."/>
            <person name="Tripathy S."/>
            <person name="Grunwald N."/>
            <person name="Machado M."/>
            <person name="Johnson C.S."/>
            <person name="Arredondo F."/>
            <person name="Hong C."/>
            <person name="Coffey M."/>
            <person name="Young S.K."/>
            <person name="Zeng Q."/>
            <person name="Gargeya S."/>
            <person name="Fitzgerald M."/>
            <person name="Abouelleil A."/>
            <person name="Alvarado L."/>
            <person name="Chapman S.B."/>
            <person name="Gainer-Dewar J."/>
            <person name="Goldberg J."/>
            <person name="Griggs A."/>
            <person name="Gujja S."/>
            <person name="Hansen M."/>
            <person name="Howarth C."/>
            <person name="Imamovic A."/>
            <person name="Ireland A."/>
            <person name="Larimer J."/>
            <person name="McCowan C."/>
            <person name="Murphy C."/>
            <person name="Pearson M."/>
            <person name="Poon T.W."/>
            <person name="Priest M."/>
            <person name="Roberts A."/>
            <person name="Saif S."/>
            <person name="Shea T."/>
            <person name="Sykes S."/>
            <person name="Wortman J."/>
            <person name="Nusbaum C."/>
            <person name="Birren B."/>
        </authorList>
    </citation>
    <scope>NUCLEOTIDE SEQUENCE [LARGE SCALE GENOMIC DNA]</scope>
    <source>
        <strain evidence="1">IAC_01/95</strain>
    </source>
</reference>
<evidence type="ECO:0000313" key="1">
    <source>
        <dbReference type="EMBL" id="ETM32572.1"/>
    </source>
</evidence>
<accession>W2M858</accession>